<comment type="caution">
    <text evidence="2">The sequence shown here is derived from an EMBL/GenBank/DDBJ whole genome shotgun (WGS) entry which is preliminary data.</text>
</comment>
<name>A0ABU6N5E9_9BACI</name>
<accession>A0ABU6N5E9</accession>
<reference evidence="2 3" key="1">
    <citation type="submission" date="2023-03" db="EMBL/GenBank/DDBJ databases">
        <title>Bacillus Genome Sequencing.</title>
        <authorList>
            <person name="Dunlap C."/>
        </authorList>
    </citation>
    <scope>NUCLEOTIDE SEQUENCE [LARGE SCALE GENOMIC DNA]</scope>
    <source>
        <strain evidence="2 3">B-14544</strain>
    </source>
</reference>
<evidence type="ECO:0000313" key="3">
    <source>
        <dbReference type="Proteomes" id="UP001330749"/>
    </source>
</evidence>
<dbReference type="RefSeq" id="WP_327966299.1">
    <property type="nucleotide sequence ID" value="NZ_JARMQG010000022.1"/>
</dbReference>
<protein>
    <submittedName>
        <fullName evidence="2">Uncharacterized protein</fullName>
    </submittedName>
</protein>
<feature type="region of interest" description="Disordered" evidence="1">
    <location>
        <begin position="15"/>
        <end position="59"/>
    </location>
</feature>
<feature type="compositionally biased region" description="Basic and acidic residues" evidence="1">
    <location>
        <begin position="30"/>
        <end position="52"/>
    </location>
</feature>
<gene>
    <name evidence="2" type="ORF">P4447_02570</name>
</gene>
<feature type="compositionally biased region" description="Polar residues" evidence="1">
    <location>
        <begin position="18"/>
        <end position="29"/>
    </location>
</feature>
<organism evidence="2 3">
    <name type="scientific">Bacillus xiapuensis</name>
    <dbReference type="NCBI Taxonomy" id="2014075"/>
    <lineage>
        <taxon>Bacteria</taxon>
        <taxon>Bacillati</taxon>
        <taxon>Bacillota</taxon>
        <taxon>Bacilli</taxon>
        <taxon>Bacillales</taxon>
        <taxon>Bacillaceae</taxon>
        <taxon>Bacillus</taxon>
    </lineage>
</organism>
<evidence type="ECO:0000256" key="1">
    <source>
        <dbReference type="SAM" id="MobiDB-lite"/>
    </source>
</evidence>
<proteinExistence type="predicted"/>
<dbReference type="EMBL" id="JARMQG010000022">
    <property type="protein sequence ID" value="MED3561433.1"/>
    <property type="molecule type" value="Genomic_DNA"/>
</dbReference>
<keyword evidence="3" id="KW-1185">Reference proteome</keyword>
<evidence type="ECO:0000313" key="2">
    <source>
        <dbReference type="EMBL" id="MED3561433.1"/>
    </source>
</evidence>
<dbReference type="Proteomes" id="UP001330749">
    <property type="component" value="Unassembled WGS sequence"/>
</dbReference>
<sequence length="59" mass="6748">MVEKVKMAQLDEQLKAAKNNNSSMAQNMNEIKKLGKEMKEQKTGKELREGKLTQDPLQD</sequence>